<dbReference type="InterPro" id="IPR036390">
    <property type="entry name" value="WH_DNA-bd_sf"/>
</dbReference>
<organism evidence="6 7">
    <name type="scientific">Vibrio eleionomae</name>
    <dbReference type="NCBI Taxonomy" id="2653505"/>
    <lineage>
        <taxon>Bacteria</taxon>
        <taxon>Pseudomonadati</taxon>
        <taxon>Pseudomonadota</taxon>
        <taxon>Gammaproteobacteria</taxon>
        <taxon>Vibrionales</taxon>
        <taxon>Vibrionaceae</taxon>
        <taxon>Vibrio</taxon>
    </lineage>
</organism>
<dbReference type="SUPFAM" id="SSF46785">
    <property type="entry name" value="Winged helix' DNA-binding domain"/>
    <property type="match status" value="1"/>
</dbReference>
<evidence type="ECO:0000313" key="7">
    <source>
        <dbReference type="Proteomes" id="UP000462621"/>
    </source>
</evidence>
<dbReference type="SUPFAM" id="SSF53850">
    <property type="entry name" value="Periplasmic binding protein-like II"/>
    <property type="match status" value="1"/>
</dbReference>
<dbReference type="FunFam" id="1.10.10.10:FF:000001">
    <property type="entry name" value="LysR family transcriptional regulator"/>
    <property type="match status" value="1"/>
</dbReference>
<dbReference type="GO" id="GO:0043565">
    <property type="term" value="F:sequence-specific DNA binding"/>
    <property type="evidence" value="ECO:0007669"/>
    <property type="project" value="TreeGrafter"/>
</dbReference>
<accession>A0A7X4LHF8</accession>
<dbReference type="AlphaFoldDB" id="A0A7X4LHF8"/>
<dbReference type="PROSITE" id="PS50931">
    <property type="entry name" value="HTH_LYSR"/>
    <property type="match status" value="1"/>
</dbReference>
<comment type="caution">
    <text evidence="6">The sequence shown here is derived from an EMBL/GenBank/DDBJ whole genome shotgun (WGS) entry which is preliminary data.</text>
</comment>
<dbReference type="EMBL" id="WEKT01000002">
    <property type="protein sequence ID" value="MZI91967.1"/>
    <property type="molecule type" value="Genomic_DNA"/>
</dbReference>
<dbReference type="InterPro" id="IPR058163">
    <property type="entry name" value="LysR-type_TF_proteobact-type"/>
</dbReference>
<dbReference type="Proteomes" id="UP000462621">
    <property type="component" value="Unassembled WGS sequence"/>
</dbReference>
<keyword evidence="2" id="KW-0805">Transcription regulation</keyword>
<evidence type="ECO:0000256" key="1">
    <source>
        <dbReference type="ARBA" id="ARBA00009437"/>
    </source>
</evidence>
<proteinExistence type="inferred from homology"/>
<dbReference type="PANTHER" id="PTHR30537">
    <property type="entry name" value="HTH-TYPE TRANSCRIPTIONAL REGULATOR"/>
    <property type="match status" value="1"/>
</dbReference>
<name>A0A7X4LHF8_9VIBR</name>
<dbReference type="InterPro" id="IPR005119">
    <property type="entry name" value="LysR_subst-bd"/>
</dbReference>
<dbReference type="Gene3D" id="1.10.10.10">
    <property type="entry name" value="Winged helix-like DNA-binding domain superfamily/Winged helix DNA-binding domain"/>
    <property type="match status" value="1"/>
</dbReference>
<evidence type="ECO:0000256" key="3">
    <source>
        <dbReference type="ARBA" id="ARBA00023125"/>
    </source>
</evidence>
<sequence length="297" mass="33576">MRKLLPLKSLYTFVAVAETGSMSKAAEVLNVSHSAVSQAIKSIESQLNQTLFSRVGRNVELNNAGYRYYKKIAPALEQIVDATEAMLIQPNTNRLTVNMINSLALHWWIPRVPKFQQFAPTIDIRMSNLPGQFSLEAEGVDAAIIHGVLDDWQDYYCEKLSDDQLVLVCNPDLISEDTELEVSQLLAKYPTIVVTGKRRINDWPNWCKANDVPPPKQKNNLSFVTSAQAIQATYRQLGMFVTHKIFVQEDLEQGGLISLGSAVKHPTQGFYFTCLPEKLKLESVLTLRSWLRHEFNH</sequence>
<evidence type="ECO:0000256" key="4">
    <source>
        <dbReference type="ARBA" id="ARBA00023163"/>
    </source>
</evidence>
<reference evidence="6 7" key="1">
    <citation type="submission" date="2019-10" db="EMBL/GenBank/DDBJ databases">
        <title>Vibrio sp. nov. isolated from a shrimp pond.</title>
        <authorList>
            <person name="Gomez-Gil B."/>
            <person name="Enciso-Ibarra J."/>
            <person name="Enciso-Ibarra K."/>
            <person name="Bolan-Mejia C."/>
        </authorList>
    </citation>
    <scope>NUCLEOTIDE SEQUENCE [LARGE SCALE GENOMIC DNA]</scope>
    <source>
        <strain evidence="6 7">CAIM 722</strain>
    </source>
</reference>
<dbReference type="RefSeq" id="WP_161153278.1">
    <property type="nucleotide sequence ID" value="NZ_WEKT01000002.1"/>
</dbReference>
<dbReference type="GO" id="GO:0006351">
    <property type="term" value="P:DNA-templated transcription"/>
    <property type="evidence" value="ECO:0007669"/>
    <property type="project" value="TreeGrafter"/>
</dbReference>
<dbReference type="PRINTS" id="PR00039">
    <property type="entry name" value="HTHLYSR"/>
</dbReference>
<keyword evidence="3" id="KW-0238">DNA-binding</keyword>
<dbReference type="PANTHER" id="PTHR30537:SF26">
    <property type="entry name" value="GLYCINE CLEAVAGE SYSTEM TRANSCRIPTIONAL ACTIVATOR"/>
    <property type="match status" value="1"/>
</dbReference>
<evidence type="ECO:0000256" key="2">
    <source>
        <dbReference type="ARBA" id="ARBA00023015"/>
    </source>
</evidence>
<dbReference type="InterPro" id="IPR036388">
    <property type="entry name" value="WH-like_DNA-bd_sf"/>
</dbReference>
<keyword evidence="7" id="KW-1185">Reference proteome</keyword>
<dbReference type="Pfam" id="PF00126">
    <property type="entry name" value="HTH_1"/>
    <property type="match status" value="1"/>
</dbReference>
<feature type="domain" description="HTH lysR-type" evidence="5">
    <location>
        <begin position="5"/>
        <end position="62"/>
    </location>
</feature>
<dbReference type="Pfam" id="PF03466">
    <property type="entry name" value="LysR_substrate"/>
    <property type="match status" value="1"/>
</dbReference>
<evidence type="ECO:0000259" key="5">
    <source>
        <dbReference type="PROSITE" id="PS50931"/>
    </source>
</evidence>
<protein>
    <submittedName>
        <fullName evidence="6">LysR family transcriptional regulator</fullName>
    </submittedName>
</protein>
<comment type="similarity">
    <text evidence="1">Belongs to the LysR transcriptional regulatory family.</text>
</comment>
<gene>
    <name evidence="6" type="ORF">F9817_01955</name>
</gene>
<keyword evidence="4" id="KW-0804">Transcription</keyword>
<dbReference type="InterPro" id="IPR000847">
    <property type="entry name" value="LysR_HTH_N"/>
</dbReference>
<evidence type="ECO:0000313" key="6">
    <source>
        <dbReference type="EMBL" id="MZI91967.1"/>
    </source>
</evidence>
<dbReference type="GO" id="GO:0003700">
    <property type="term" value="F:DNA-binding transcription factor activity"/>
    <property type="evidence" value="ECO:0007669"/>
    <property type="project" value="InterPro"/>
</dbReference>
<dbReference type="Gene3D" id="3.40.190.10">
    <property type="entry name" value="Periplasmic binding protein-like II"/>
    <property type="match status" value="2"/>
</dbReference>